<keyword evidence="3" id="KW-0406">Ion transport</keyword>
<dbReference type="EMBL" id="JALLBG020000237">
    <property type="protein sequence ID" value="KAL3758229.1"/>
    <property type="molecule type" value="Genomic_DNA"/>
</dbReference>
<gene>
    <name evidence="5" type="ORF">ACHAWU_004867</name>
</gene>
<evidence type="ECO:0000256" key="3">
    <source>
        <dbReference type="ARBA" id="ARBA00023065"/>
    </source>
</evidence>
<evidence type="ECO:0000256" key="2">
    <source>
        <dbReference type="ARBA" id="ARBA00022448"/>
    </source>
</evidence>
<protein>
    <recommendedName>
        <fullName evidence="7">V-type proton ATPase proteolipid subunit</fullName>
    </recommendedName>
</protein>
<evidence type="ECO:0000256" key="1">
    <source>
        <dbReference type="ARBA" id="ARBA00007296"/>
    </source>
</evidence>
<evidence type="ECO:0000313" key="5">
    <source>
        <dbReference type="EMBL" id="KAL3758229.1"/>
    </source>
</evidence>
<keyword evidence="4" id="KW-0812">Transmembrane</keyword>
<keyword evidence="6" id="KW-1185">Reference proteome</keyword>
<feature type="transmembrane region" description="Helical" evidence="4">
    <location>
        <begin position="51"/>
        <end position="70"/>
    </location>
</feature>
<keyword evidence="4" id="KW-0472">Membrane</keyword>
<dbReference type="GO" id="GO:0006811">
    <property type="term" value="P:monoatomic ion transport"/>
    <property type="evidence" value="ECO:0007669"/>
    <property type="project" value="UniProtKB-KW"/>
</dbReference>
<dbReference type="PANTHER" id="PTHR10263">
    <property type="entry name" value="V-TYPE PROTON ATPASE PROTEOLIPID SUBUNIT"/>
    <property type="match status" value="1"/>
</dbReference>
<keyword evidence="4" id="KW-1133">Transmembrane helix</keyword>
<dbReference type="InterPro" id="IPR035921">
    <property type="entry name" value="F/V-ATP_Csub_sf"/>
</dbReference>
<comment type="similarity">
    <text evidence="1">Belongs to the V-ATPase proteolipid subunit family.</text>
</comment>
<evidence type="ECO:0008006" key="7">
    <source>
        <dbReference type="Google" id="ProtNLM"/>
    </source>
</evidence>
<accession>A0ABD3M2G4</accession>
<feature type="transmembrane region" description="Helical" evidence="4">
    <location>
        <begin position="90"/>
        <end position="109"/>
    </location>
</feature>
<evidence type="ECO:0000256" key="4">
    <source>
        <dbReference type="SAM" id="Phobius"/>
    </source>
</evidence>
<keyword evidence="2" id="KW-0813">Transport</keyword>
<dbReference type="Proteomes" id="UP001530293">
    <property type="component" value="Unassembled WGS sequence"/>
</dbReference>
<name>A0ABD3M2G4_9STRA</name>
<sequence length="168" mass="17201">MSADPTLLTGLGAALSLFLAGSGAAYGTSHASIFALRSHPNNHSFMTMSPVIISGVLALYGVIVGTLLALKLSPTSTMITTVEGYKNLCAGLSVGLACLASGVGMGNYYKMVNDNDYYFVGGGGSGKSAGGGEGSASKKCNFVTFALCMVYLEAIGLYGLIVSLFLIW</sequence>
<reference evidence="5 6" key="1">
    <citation type="submission" date="2024-10" db="EMBL/GenBank/DDBJ databases">
        <title>Updated reference genomes for cyclostephanoid diatoms.</title>
        <authorList>
            <person name="Roberts W.R."/>
            <person name="Alverson A.J."/>
        </authorList>
    </citation>
    <scope>NUCLEOTIDE SEQUENCE [LARGE SCALE GENOMIC DNA]</scope>
    <source>
        <strain evidence="5 6">AJA232-27</strain>
    </source>
</reference>
<organism evidence="5 6">
    <name type="scientific">Discostella pseudostelligera</name>
    <dbReference type="NCBI Taxonomy" id="259834"/>
    <lineage>
        <taxon>Eukaryota</taxon>
        <taxon>Sar</taxon>
        <taxon>Stramenopiles</taxon>
        <taxon>Ochrophyta</taxon>
        <taxon>Bacillariophyta</taxon>
        <taxon>Coscinodiscophyceae</taxon>
        <taxon>Thalassiosirophycidae</taxon>
        <taxon>Stephanodiscales</taxon>
        <taxon>Stephanodiscaceae</taxon>
        <taxon>Discostella</taxon>
    </lineage>
</organism>
<feature type="transmembrane region" description="Helical" evidence="4">
    <location>
        <begin position="142"/>
        <end position="167"/>
    </location>
</feature>
<dbReference type="AlphaFoldDB" id="A0ABD3M2G4"/>
<comment type="caution">
    <text evidence="5">The sequence shown here is derived from an EMBL/GenBank/DDBJ whole genome shotgun (WGS) entry which is preliminary data.</text>
</comment>
<evidence type="ECO:0000313" key="6">
    <source>
        <dbReference type="Proteomes" id="UP001530293"/>
    </source>
</evidence>
<dbReference type="Gene3D" id="1.20.120.610">
    <property type="entry name" value="lithium bound rotor ring of v- atpase"/>
    <property type="match status" value="1"/>
</dbReference>
<proteinExistence type="inferred from homology"/>